<comment type="caution">
    <text evidence="10">The sequence shown here is derived from an EMBL/GenBank/DDBJ whole genome shotgun (WGS) entry which is preliminary data.</text>
</comment>
<keyword evidence="11" id="KW-1185">Reference proteome</keyword>
<evidence type="ECO:0000256" key="3">
    <source>
        <dbReference type="ARBA" id="ARBA00022670"/>
    </source>
</evidence>
<proteinExistence type="inferred from homology"/>
<dbReference type="PANTHER" id="PTHR11705:SF143">
    <property type="entry name" value="SLL0236 PROTEIN"/>
    <property type="match status" value="1"/>
</dbReference>
<dbReference type="PROSITE" id="PS52035">
    <property type="entry name" value="PEPTIDASE_M14"/>
    <property type="match status" value="1"/>
</dbReference>
<keyword evidence="10" id="KW-0121">Carboxypeptidase</keyword>
<dbReference type="SUPFAM" id="SSF53187">
    <property type="entry name" value="Zn-dependent exopeptidases"/>
    <property type="match status" value="1"/>
</dbReference>
<dbReference type="InterPro" id="IPR013783">
    <property type="entry name" value="Ig-like_fold"/>
</dbReference>
<evidence type="ECO:0000313" key="10">
    <source>
        <dbReference type="EMBL" id="RKQ92102.1"/>
    </source>
</evidence>
<keyword evidence="6" id="KW-0482">Metalloprotease</keyword>
<reference evidence="10 11" key="1">
    <citation type="submission" date="2018-10" db="EMBL/GenBank/DDBJ databases">
        <title>Genomic Encyclopedia of Archaeal and Bacterial Type Strains, Phase II (KMG-II): from individual species to whole genera.</title>
        <authorList>
            <person name="Goeker M."/>
        </authorList>
    </citation>
    <scope>NUCLEOTIDE SEQUENCE [LARGE SCALE GENOMIC DNA]</scope>
    <source>
        <strain evidence="10 11">DSM 14954</strain>
    </source>
</reference>
<dbReference type="GO" id="GO:0005975">
    <property type="term" value="P:carbohydrate metabolic process"/>
    <property type="evidence" value="ECO:0007669"/>
    <property type="project" value="UniProtKB-ARBA"/>
</dbReference>
<keyword evidence="3" id="KW-0645">Protease</keyword>
<sequence>MRSRGLVAVLGAAMLLFPAAASAQEPDQVTGLTVTQDVGFATLKWDPVAGATDYQIERAPIGTPDTTAGTVVGVWQPQRTVTPDKPAFADSGFKLGDGFRWRVRARFGTGTAAVLKPYSTAVSATTLGHPGPAELLTAWEKRDAAATEVASRVYTSAAEEETFAAALDAASDRFRRVELTRTIQNRPLDLYIIGYPKPPDTAAEISAKPTYWVNCNVHGNEASGRETCFTMARQLSTTTDPAILDMLSKITVLIMPSSNPDGRALNQRGNSTGQDLNRDHALIEQAETKAQAQLLRDYTPDVSIDNHEGDSEDLPILSARHLNVYEPLFQEGKSMVIDWMYGAAATSGWWMGPYSTGGDSHEGILRNTGALKNGISMLGEARAAPGTTRPAEGGTNTRPNEQRKAYGHLWENWEGLRYFNARLASIVALNKASAAYQAGDTINRTVLRGSYPWPLTPSVGANPSDQPDVDTPLAERILDPRPCGYFMTQADYTAPRTSMSPTPIQAGSIEQRLAIHGIKVVPWGSGVLVPLKQPLGGLVAPMLDSASVLPMLRTAVRYYGSCDGATVGGTVPATLSLSLGAPAVLGPFLPGVEKEYVTSSDATVTSTAGDATLTVSDAGPTPGHLVNGTFSLAQPLQMQAKTGAFTALGASPLTLFTYTGPVSGDVVTLGFKQAIGRTDPLRTGTYSKTLTFTLSTTNP</sequence>
<dbReference type="GO" id="GO:0005615">
    <property type="term" value="C:extracellular space"/>
    <property type="evidence" value="ECO:0007669"/>
    <property type="project" value="TreeGrafter"/>
</dbReference>
<protein>
    <submittedName>
        <fullName evidence="10">Zinc carboxypeptidase</fullName>
    </submittedName>
</protein>
<dbReference type="GO" id="GO:0006508">
    <property type="term" value="P:proteolysis"/>
    <property type="evidence" value="ECO:0007669"/>
    <property type="project" value="UniProtKB-KW"/>
</dbReference>
<dbReference type="AlphaFoldDB" id="A0A660LAR2"/>
<dbReference type="Proteomes" id="UP000278962">
    <property type="component" value="Unassembled WGS sequence"/>
</dbReference>
<feature type="domain" description="Peptidase M14" evidence="9">
    <location>
        <begin position="153"/>
        <end position="490"/>
    </location>
</feature>
<dbReference type="Gene3D" id="2.60.40.10">
    <property type="entry name" value="Immunoglobulins"/>
    <property type="match status" value="1"/>
</dbReference>
<evidence type="ECO:0000256" key="2">
    <source>
        <dbReference type="ARBA" id="ARBA00005988"/>
    </source>
</evidence>
<feature type="chain" id="PRO_5024821081" evidence="8">
    <location>
        <begin position="24"/>
        <end position="699"/>
    </location>
</feature>
<comment type="caution">
    <text evidence="7">Lacks conserved residue(s) required for the propagation of feature annotation.</text>
</comment>
<evidence type="ECO:0000256" key="5">
    <source>
        <dbReference type="ARBA" id="ARBA00022833"/>
    </source>
</evidence>
<keyword evidence="4" id="KW-0378">Hydrolase</keyword>
<accession>A0A660LAR2</accession>
<dbReference type="InterPro" id="IPR000834">
    <property type="entry name" value="Peptidase_M14"/>
</dbReference>
<comment type="similarity">
    <text evidence="2 7">Belongs to the peptidase M14 family.</text>
</comment>
<evidence type="ECO:0000259" key="9">
    <source>
        <dbReference type="PROSITE" id="PS52035"/>
    </source>
</evidence>
<keyword evidence="5" id="KW-0862">Zinc</keyword>
<evidence type="ECO:0000256" key="1">
    <source>
        <dbReference type="ARBA" id="ARBA00001947"/>
    </source>
</evidence>
<dbReference type="Gene3D" id="3.40.630.10">
    <property type="entry name" value="Zn peptidases"/>
    <property type="match status" value="1"/>
</dbReference>
<organism evidence="10 11">
    <name type="scientific">Solirubrobacter pauli</name>
    <dbReference type="NCBI Taxonomy" id="166793"/>
    <lineage>
        <taxon>Bacteria</taxon>
        <taxon>Bacillati</taxon>
        <taxon>Actinomycetota</taxon>
        <taxon>Thermoleophilia</taxon>
        <taxon>Solirubrobacterales</taxon>
        <taxon>Solirubrobacteraceae</taxon>
        <taxon>Solirubrobacter</taxon>
    </lineage>
</organism>
<dbReference type="GO" id="GO:0004181">
    <property type="term" value="F:metallocarboxypeptidase activity"/>
    <property type="evidence" value="ECO:0007669"/>
    <property type="project" value="InterPro"/>
</dbReference>
<evidence type="ECO:0000256" key="4">
    <source>
        <dbReference type="ARBA" id="ARBA00022801"/>
    </source>
</evidence>
<dbReference type="PANTHER" id="PTHR11705">
    <property type="entry name" value="PROTEASE FAMILY M14 CARBOXYPEPTIDASE A,B"/>
    <property type="match status" value="1"/>
</dbReference>
<keyword evidence="8" id="KW-0732">Signal</keyword>
<evidence type="ECO:0000313" key="11">
    <source>
        <dbReference type="Proteomes" id="UP000278962"/>
    </source>
</evidence>
<gene>
    <name evidence="10" type="ORF">C8N24_1941</name>
</gene>
<dbReference type="EMBL" id="RBIL01000001">
    <property type="protein sequence ID" value="RKQ92102.1"/>
    <property type="molecule type" value="Genomic_DNA"/>
</dbReference>
<feature type="signal peptide" evidence="8">
    <location>
        <begin position="1"/>
        <end position="23"/>
    </location>
</feature>
<evidence type="ECO:0000256" key="8">
    <source>
        <dbReference type="SAM" id="SignalP"/>
    </source>
</evidence>
<dbReference type="GO" id="GO:0008270">
    <property type="term" value="F:zinc ion binding"/>
    <property type="evidence" value="ECO:0007669"/>
    <property type="project" value="InterPro"/>
</dbReference>
<name>A0A660LAR2_9ACTN</name>
<comment type="cofactor">
    <cofactor evidence="1">
        <name>Zn(2+)</name>
        <dbReference type="ChEBI" id="CHEBI:29105"/>
    </cofactor>
</comment>
<dbReference type="Pfam" id="PF00246">
    <property type="entry name" value="Peptidase_M14"/>
    <property type="match status" value="1"/>
</dbReference>
<evidence type="ECO:0000256" key="7">
    <source>
        <dbReference type="PROSITE-ProRule" id="PRU01379"/>
    </source>
</evidence>
<dbReference type="SMART" id="SM00631">
    <property type="entry name" value="Zn_pept"/>
    <property type="match status" value="1"/>
</dbReference>
<evidence type="ECO:0000256" key="6">
    <source>
        <dbReference type="ARBA" id="ARBA00023049"/>
    </source>
</evidence>